<reference evidence="2" key="1">
    <citation type="submission" date="2022-07" db="EMBL/GenBank/DDBJ databases">
        <authorList>
            <person name="Macas J."/>
            <person name="Novak P."/>
            <person name="Neumann P."/>
        </authorList>
    </citation>
    <scope>NUCLEOTIDE SEQUENCE</scope>
</reference>
<sequence>MTKGVAYQRNLTGEKENYQPKLPPTYCGPDPFFLRIVGVIIARRSAASEVPCCRNRRSRRQRIERGAAFAPEEKEVSGRGCLRRLPGTSSSLPEEMKSPELAGLLSAATRLRRI</sequence>
<name>A0A9P0YJD4_CUSEU</name>
<dbReference type="EMBL" id="CAMAPE010000004">
    <property type="protein sequence ID" value="CAH9061537.1"/>
    <property type="molecule type" value="Genomic_DNA"/>
</dbReference>
<comment type="caution">
    <text evidence="2">The sequence shown here is derived from an EMBL/GenBank/DDBJ whole genome shotgun (WGS) entry which is preliminary data.</text>
</comment>
<evidence type="ECO:0000313" key="2">
    <source>
        <dbReference type="EMBL" id="CAH9061537.1"/>
    </source>
</evidence>
<protein>
    <submittedName>
        <fullName evidence="2">Uncharacterized protein</fullName>
    </submittedName>
</protein>
<keyword evidence="3" id="KW-1185">Reference proteome</keyword>
<dbReference type="Proteomes" id="UP001152484">
    <property type="component" value="Unassembled WGS sequence"/>
</dbReference>
<proteinExistence type="predicted"/>
<feature type="region of interest" description="Disordered" evidence="1">
    <location>
        <begin position="1"/>
        <end position="21"/>
    </location>
</feature>
<evidence type="ECO:0000256" key="1">
    <source>
        <dbReference type="SAM" id="MobiDB-lite"/>
    </source>
</evidence>
<organism evidence="2 3">
    <name type="scientific">Cuscuta europaea</name>
    <name type="common">European dodder</name>
    <dbReference type="NCBI Taxonomy" id="41803"/>
    <lineage>
        <taxon>Eukaryota</taxon>
        <taxon>Viridiplantae</taxon>
        <taxon>Streptophyta</taxon>
        <taxon>Embryophyta</taxon>
        <taxon>Tracheophyta</taxon>
        <taxon>Spermatophyta</taxon>
        <taxon>Magnoliopsida</taxon>
        <taxon>eudicotyledons</taxon>
        <taxon>Gunneridae</taxon>
        <taxon>Pentapetalae</taxon>
        <taxon>asterids</taxon>
        <taxon>lamiids</taxon>
        <taxon>Solanales</taxon>
        <taxon>Convolvulaceae</taxon>
        <taxon>Cuscuteae</taxon>
        <taxon>Cuscuta</taxon>
        <taxon>Cuscuta subgen. Cuscuta</taxon>
    </lineage>
</organism>
<evidence type="ECO:0000313" key="3">
    <source>
        <dbReference type="Proteomes" id="UP001152484"/>
    </source>
</evidence>
<accession>A0A9P0YJD4</accession>
<gene>
    <name evidence="2" type="ORF">CEURO_LOCUS1755</name>
</gene>
<dbReference type="AlphaFoldDB" id="A0A9P0YJD4"/>